<keyword evidence="3 5" id="KW-1133">Transmembrane helix</keyword>
<dbReference type="AlphaFoldDB" id="A0A1E3H075"/>
<sequence>MPLFVRFGLPFLLNAFLLSSWLTRIPDLQTGLGIDKATLGLALFAMPLGTVCALPLVGRVIERASERAASLIGALGGFLALVAIGGAPTWLLFTLSLFVLGLFNALMEVAMNVAAAGAEQRYRVHIMSRCHGFWSIGMVVGALVSGVLAEIGVSPLLHLGGICVVGILAAGILFRVAVVPGGPAVPPEAAAADAGGHATFSLPGRAILGVCLMTVGVTVAEGAMFDWSTLFLRRDLEAAPLVAGIGYALFAGAQATMRLCGDMIRARIAAEHIVLGSGIATVIGITGIALSPSAFVAWPFLMLTGVGVSMVYPIASMVVTLRPGRSPAANVAGLTLVVMMALLTAPPLIGLIGEAFGLRVAFLAVVPVALLTVILARQARADARVEVTA</sequence>
<evidence type="ECO:0000313" key="8">
    <source>
        <dbReference type="Proteomes" id="UP000094622"/>
    </source>
</evidence>
<dbReference type="InterPro" id="IPR011701">
    <property type="entry name" value="MFS"/>
</dbReference>
<feature type="transmembrane region" description="Helical" evidence="5">
    <location>
        <begin position="239"/>
        <end position="260"/>
    </location>
</feature>
<dbReference type="InterPro" id="IPR036259">
    <property type="entry name" value="MFS_trans_sf"/>
</dbReference>
<keyword evidence="8" id="KW-1185">Reference proteome</keyword>
<feature type="transmembrane region" description="Helical" evidence="5">
    <location>
        <begin position="155"/>
        <end position="174"/>
    </location>
</feature>
<dbReference type="PANTHER" id="PTHR23514:SF13">
    <property type="entry name" value="INNER MEMBRANE PROTEIN YBJJ"/>
    <property type="match status" value="1"/>
</dbReference>
<dbReference type="Proteomes" id="UP000094622">
    <property type="component" value="Unassembled WGS sequence"/>
</dbReference>
<dbReference type="GO" id="GO:0022857">
    <property type="term" value="F:transmembrane transporter activity"/>
    <property type="evidence" value="ECO:0007669"/>
    <property type="project" value="InterPro"/>
</dbReference>
<keyword evidence="4 5" id="KW-0472">Membrane</keyword>
<proteinExistence type="predicted"/>
<evidence type="ECO:0000256" key="5">
    <source>
        <dbReference type="SAM" id="Phobius"/>
    </source>
</evidence>
<dbReference type="GO" id="GO:0016020">
    <property type="term" value="C:membrane"/>
    <property type="evidence" value="ECO:0007669"/>
    <property type="project" value="UniProtKB-SubCell"/>
</dbReference>
<dbReference type="PROSITE" id="PS50850">
    <property type="entry name" value="MFS"/>
    <property type="match status" value="1"/>
</dbReference>
<evidence type="ECO:0000256" key="1">
    <source>
        <dbReference type="ARBA" id="ARBA00004141"/>
    </source>
</evidence>
<dbReference type="InterPro" id="IPR020846">
    <property type="entry name" value="MFS_dom"/>
</dbReference>
<reference evidence="7 8" key="1">
    <citation type="submission" date="2016-07" db="EMBL/GenBank/DDBJ databases">
        <title>Draft Genome Sequence of Methylobrevis pamukkalensis PK2.</title>
        <authorList>
            <person name="Vasilenko O.V."/>
            <person name="Doronina N.V."/>
            <person name="Shmareva M.N."/>
            <person name="Tarlachkov S.V."/>
            <person name="Mustakhimov I."/>
            <person name="Trotsenko Y.A."/>
        </authorList>
    </citation>
    <scope>NUCLEOTIDE SEQUENCE [LARGE SCALE GENOMIC DNA]</scope>
    <source>
        <strain evidence="7 8">PK2</strain>
    </source>
</reference>
<gene>
    <name evidence="7" type="primary">ybjJ</name>
    <name evidence="7" type="ORF">A6302_03021</name>
</gene>
<protein>
    <submittedName>
        <fullName evidence="7">Inner membrane protein YbjJ</fullName>
    </submittedName>
</protein>
<dbReference type="CDD" id="cd17393">
    <property type="entry name" value="MFS_MosC_like"/>
    <property type="match status" value="1"/>
</dbReference>
<dbReference type="InterPro" id="IPR051788">
    <property type="entry name" value="MFS_Transporter"/>
</dbReference>
<name>A0A1E3H075_9HYPH</name>
<comment type="subcellular location">
    <subcellularLocation>
        <location evidence="1">Membrane</location>
        <topology evidence="1">Multi-pass membrane protein</topology>
    </subcellularLocation>
</comment>
<keyword evidence="2 5" id="KW-0812">Transmembrane</keyword>
<evidence type="ECO:0000256" key="3">
    <source>
        <dbReference type="ARBA" id="ARBA00022989"/>
    </source>
</evidence>
<feature type="transmembrane region" description="Helical" evidence="5">
    <location>
        <begin position="97"/>
        <end position="118"/>
    </location>
</feature>
<evidence type="ECO:0000259" key="6">
    <source>
        <dbReference type="PROSITE" id="PS50850"/>
    </source>
</evidence>
<evidence type="ECO:0000256" key="4">
    <source>
        <dbReference type="ARBA" id="ARBA00023136"/>
    </source>
</evidence>
<comment type="caution">
    <text evidence="7">The sequence shown here is derived from an EMBL/GenBank/DDBJ whole genome shotgun (WGS) entry which is preliminary data.</text>
</comment>
<feature type="transmembrane region" description="Helical" evidence="5">
    <location>
        <begin position="206"/>
        <end position="227"/>
    </location>
</feature>
<feature type="transmembrane region" description="Helical" evidence="5">
    <location>
        <begin position="38"/>
        <end position="57"/>
    </location>
</feature>
<dbReference type="RefSeq" id="WP_069307462.1">
    <property type="nucleotide sequence ID" value="NZ_MCRJ01000079.1"/>
</dbReference>
<dbReference type="SUPFAM" id="SSF103473">
    <property type="entry name" value="MFS general substrate transporter"/>
    <property type="match status" value="1"/>
</dbReference>
<dbReference type="Gene3D" id="1.20.1250.20">
    <property type="entry name" value="MFS general substrate transporter like domains"/>
    <property type="match status" value="2"/>
</dbReference>
<dbReference type="PANTHER" id="PTHR23514">
    <property type="entry name" value="BYPASS OF STOP CODON PROTEIN 6"/>
    <property type="match status" value="1"/>
</dbReference>
<feature type="transmembrane region" description="Helical" evidence="5">
    <location>
        <begin position="130"/>
        <end position="149"/>
    </location>
</feature>
<feature type="transmembrane region" description="Helical" evidence="5">
    <location>
        <begin position="331"/>
        <end position="350"/>
    </location>
</feature>
<dbReference type="EMBL" id="MCRJ01000079">
    <property type="protein sequence ID" value="ODN69684.1"/>
    <property type="molecule type" value="Genomic_DNA"/>
</dbReference>
<accession>A0A1E3H075</accession>
<feature type="transmembrane region" description="Helical" evidence="5">
    <location>
        <begin position="356"/>
        <end position="376"/>
    </location>
</feature>
<feature type="transmembrane region" description="Helical" evidence="5">
    <location>
        <begin position="69"/>
        <end position="91"/>
    </location>
</feature>
<dbReference type="Pfam" id="PF07690">
    <property type="entry name" value="MFS_1"/>
    <property type="match status" value="1"/>
</dbReference>
<evidence type="ECO:0000313" key="7">
    <source>
        <dbReference type="EMBL" id="ODN69684.1"/>
    </source>
</evidence>
<organism evidence="7 8">
    <name type="scientific">Methylobrevis pamukkalensis</name>
    <dbReference type="NCBI Taxonomy" id="1439726"/>
    <lineage>
        <taxon>Bacteria</taxon>
        <taxon>Pseudomonadati</taxon>
        <taxon>Pseudomonadota</taxon>
        <taxon>Alphaproteobacteria</taxon>
        <taxon>Hyphomicrobiales</taxon>
        <taxon>Pleomorphomonadaceae</taxon>
        <taxon>Methylobrevis</taxon>
    </lineage>
</organism>
<feature type="domain" description="Major facilitator superfamily (MFS) profile" evidence="6">
    <location>
        <begin position="3"/>
        <end position="384"/>
    </location>
</feature>
<feature type="transmembrane region" description="Helical" evidence="5">
    <location>
        <begin position="272"/>
        <end position="290"/>
    </location>
</feature>
<feature type="transmembrane region" description="Helical" evidence="5">
    <location>
        <begin position="296"/>
        <end position="319"/>
    </location>
</feature>
<evidence type="ECO:0000256" key="2">
    <source>
        <dbReference type="ARBA" id="ARBA00022692"/>
    </source>
</evidence>